<reference evidence="3" key="1">
    <citation type="journal article" date="2014" name="Front. Microbiol.">
        <title>High frequency of phylogenetically diverse reductive dehalogenase-homologous genes in deep subseafloor sedimentary metagenomes.</title>
        <authorList>
            <person name="Kawai M."/>
            <person name="Futagami T."/>
            <person name="Toyoda A."/>
            <person name="Takaki Y."/>
            <person name="Nishi S."/>
            <person name="Hori S."/>
            <person name="Arai W."/>
            <person name="Tsubouchi T."/>
            <person name="Morono Y."/>
            <person name="Uchiyama I."/>
            <person name="Ito T."/>
            <person name="Fujiyama A."/>
            <person name="Inagaki F."/>
            <person name="Takami H."/>
        </authorList>
    </citation>
    <scope>NUCLEOTIDE SEQUENCE</scope>
    <source>
        <strain evidence="3">Expedition CK06-06</strain>
    </source>
</reference>
<dbReference type="Gene3D" id="3.40.50.1370">
    <property type="entry name" value="Aspartate/ornithine carbamoyltransferase"/>
    <property type="match status" value="2"/>
</dbReference>
<dbReference type="PANTHER" id="PTHR45753:SF6">
    <property type="entry name" value="ASPARTATE CARBAMOYLTRANSFERASE"/>
    <property type="match status" value="1"/>
</dbReference>
<organism evidence="3">
    <name type="scientific">marine sediment metagenome</name>
    <dbReference type="NCBI Taxonomy" id="412755"/>
    <lineage>
        <taxon>unclassified sequences</taxon>
        <taxon>metagenomes</taxon>
        <taxon>ecological metagenomes</taxon>
    </lineage>
</organism>
<dbReference type="InterPro" id="IPR006131">
    <property type="entry name" value="Asp_carbamoyltransf_Asp/Orn-bd"/>
</dbReference>
<dbReference type="PANTHER" id="PTHR45753">
    <property type="entry name" value="ORNITHINE CARBAMOYLTRANSFERASE, MITOCHONDRIAL"/>
    <property type="match status" value="1"/>
</dbReference>
<dbReference type="GO" id="GO:0016597">
    <property type="term" value="F:amino acid binding"/>
    <property type="evidence" value="ECO:0007669"/>
    <property type="project" value="InterPro"/>
</dbReference>
<dbReference type="UniPathway" id="UPA00070">
    <property type="reaction ID" value="UER00116"/>
</dbReference>
<dbReference type="Pfam" id="PF00185">
    <property type="entry name" value="OTCace"/>
    <property type="match status" value="1"/>
</dbReference>
<sequence>PKALRMPEEITADLRSRGAEIEETDDLREALAVSDIAYVTRIQRERFENPEDYEKVKGVYVINREVIDQAKKGITILHPLPRVDEIATDVDDYEGAAYFRQAHNGLYVRMALLALITGRA</sequence>
<evidence type="ECO:0000259" key="2">
    <source>
        <dbReference type="Pfam" id="PF00185"/>
    </source>
</evidence>
<evidence type="ECO:0000313" key="3">
    <source>
        <dbReference type="EMBL" id="GAH59348.1"/>
    </source>
</evidence>
<dbReference type="GO" id="GO:0016743">
    <property type="term" value="F:carboxyl- or carbamoyltransferase activity"/>
    <property type="evidence" value="ECO:0007669"/>
    <property type="project" value="InterPro"/>
</dbReference>
<gene>
    <name evidence="3" type="ORF">S03H2_32897</name>
</gene>
<feature type="domain" description="Aspartate/ornithine carbamoyltransferase Asp/Orn-binding" evidence="2">
    <location>
        <begin position="8"/>
        <end position="115"/>
    </location>
</feature>
<dbReference type="InterPro" id="IPR006130">
    <property type="entry name" value="Asp/Orn_carbamoylTrfase"/>
</dbReference>
<name>X1IP67_9ZZZZ</name>
<dbReference type="GO" id="GO:0044205">
    <property type="term" value="P:'de novo' UMP biosynthetic process"/>
    <property type="evidence" value="ECO:0007669"/>
    <property type="project" value="UniProtKB-UniPathway"/>
</dbReference>
<accession>X1IP67</accession>
<dbReference type="GO" id="GO:0006520">
    <property type="term" value="P:amino acid metabolic process"/>
    <property type="evidence" value="ECO:0007669"/>
    <property type="project" value="InterPro"/>
</dbReference>
<evidence type="ECO:0000256" key="1">
    <source>
        <dbReference type="ARBA" id="ARBA00022679"/>
    </source>
</evidence>
<dbReference type="PRINTS" id="PR00101">
    <property type="entry name" value="ATCASE"/>
</dbReference>
<comment type="caution">
    <text evidence="3">The sequence shown here is derived from an EMBL/GenBank/DDBJ whole genome shotgun (WGS) entry which is preliminary data.</text>
</comment>
<proteinExistence type="predicted"/>
<feature type="non-terminal residue" evidence="3">
    <location>
        <position position="1"/>
    </location>
</feature>
<protein>
    <recommendedName>
        <fullName evidence="2">Aspartate/ornithine carbamoyltransferase Asp/Orn-binding domain-containing protein</fullName>
    </recommendedName>
</protein>
<dbReference type="EMBL" id="BARU01020001">
    <property type="protein sequence ID" value="GAH59348.1"/>
    <property type="molecule type" value="Genomic_DNA"/>
</dbReference>
<dbReference type="AlphaFoldDB" id="X1IP67"/>
<keyword evidence="1" id="KW-0808">Transferase</keyword>
<dbReference type="InterPro" id="IPR036901">
    <property type="entry name" value="Asp/Orn_carbamoylTrfase_sf"/>
</dbReference>
<dbReference type="SUPFAM" id="SSF53671">
    <property type="entry name" value="Aspartate/ornithine carbamoyltransferase"/>
    <property type="match status" value="1"/>
</dbReference>
<dbReference type="PRINTS" id="PR00100">
    <property type="entry name" value="AOTCASE"/>
</dbReference>